<dbReference type="HOGENOM" id="CLU_080483_4_0_1"/>
<dbReference type="Proteomes" id="UP000008063">
    <property type="component" value="Unassembled WGS sequence"/>
</dbReference>
<dbReference type="AlphaFoldDB" id="F8PH38"/>
<evidence type="ECO:0000259" key="1">
    <source>
        <dbReference type="Pfam" id="PF14214"/>
    </source>
</evidence>
<sequence length="81" mass="8886">ALIKRFGTPALFLTLNPLDVSHPLVGTLGHLLPGVWQAMSPCEQSLFVAKNPAAASQFFHMMMSQFLKIVVIHSYQSSGLF</sequence>
<organism evidence="3">
    <name type="scientific">Serpula lacrymans var. lacrymans (strain S7.3)</name>
    <name type="common">Dry rot fungus</name>
    <dbReference type="NCBI Taxonomy" id="936435"/>
    <lineage>
        <taxon>Eukaryota</taxon>
        <taxon>Fungi</taxon>
        <taxon>Dikarya</taxon>
        <taxon>Basidiomycota</taxon>
        <taxon>Agaricomycotina</taxon>
        <taxon>Agaricomycetes</taxon>
        <taxon>Agaricomycetidae</taxon>
        <taxon>Boletales</taxon>
        <taxon>Coniophorineae</taxon>
        <taxon>Serpulaceae</taxon>
        <taxon>Serpula</taxon>
    </lineage>
</organism>
<protein>
    <recommendedName>
        <fullName evidence="1">Helitron helicase-like domain-containing protein</fullName>
    </recommendedName>
</protein>
<dbReference type="InParanoid" id="F8PH38"/>
<accession>F8PH38</accession>
<dbReference type="InterPro" id="IPR025476">
    <property type="entry name" value="Helitron_helicase-like"/>
</dbReference>
<feature type="non-terminal residue" evidence="2">
    <location>
        <position position="1"/>
    </location>
</feature>
<dbReference type="Pfam" id="PF14214">
    <property type="entry name" value="Helitron_like_N"/>
    <property type="match status" value="1"/>
</dbReference>
<dbReference type="EMBL" id="GL945474">
    <property type="protein sequence ID" value="EGO04934.1"/>
    <property type="molecule type" value="Genomic_DNA"/>
</dbReference>
<feature type="domain" description="Helitron helicase-like" evidence="1">
    <location>
        <begin position="1"/>
        <end position="71"/>
    </location>
</feature>
<evidence type="ECO:0000313" key="2">
    <source>
        <dbReference type="EMBL" id="EGO04934.1"/>
    </source>
</evidence>
<reference evidence="3" key="1">
    <citation type="journal article" date="2011" name="Science">
        <title>The plant cell wall-decomposing machinery underlies the functional diversity of forest fungi.</title>
        <authorList>
            <person name="Eastwood D.C."/>
            <person name="Floudas D."/>
            <person name="Binder M."/>
            <person name="Majcherczyk A."/>
            <person name="Schneider P."/>
            <person name="Aerts A."/>
            <person name="Asiegbu F.O."/>
            <person name="Baker S.E."/>
            <person name="Barry K."/>
            <person name="Bendiksby M."/>
            <person name="Blumentritt M."/>
            <person name="Coutinho P.M."/>
            <person name="Cullen D."/>
            <person name="de Vries R.P."/>
            <person name="Gathman A."/>
            <person name="Goodell B."/>
            <person name="Henrissat B."/>
            <person name="Ihrmark K."/>
            <person name="Kauserud H."/>
            <person name="Kohler A."/>
            <person name="LaButti K."/>
            <person name="Lapidus A."/>
            <person name="Lavin J.L."/>
            <person name="Lee Y.-H."/>
            <person name="Lindquist E."/>
            <person name="Lilly W."/>
            <person name="Lucas S."/>
            <person name="Morin E."/>
            <person name="Murat C."/>
            <person name="Oguiza J.A."/>
            <person name="Park J."/>
            <person name="Pisabarro A.G."/>
            <person name="Riley R."/>
            <person name="Rosling A."/>
            <person name="Salamov A."/>
            <person name="Schmidt O."/>
            <person name="Schmutz J."/>
            <person name="Skrede I."/>
            <person name="Stenlid J."/>
            <person name="Wiebenga A."/>
            <person name="Xie X."/>
            <person name="Kuees U."/>
            <person name="Hibbett D.S."/>
            <person name="Hoffmeister D."/>
            <person name="Hoegberg N."/>
            <person name="Martin F."/>
            <person name="Grigoriev I.V."/>
            <person name="Watkinson S.C."/>
        </authorList>
    </citation>
    <scope>NUCLEOTIDE SEQUENCE [LARGE SCALE GENOMIC DNA]</scope>
    <source>
        <strain evidence="3">strain S7.3</strain>
    </source>
</reference>
<evidence type="ECO:0000313" key="3">
    <source>
        <dbReference type="Proteomes" id="UP000008063"/>
    </source>
</evidence>
<gene>
    <name evidence="2" type="ORF">SERLA73DRAFT_44124</name>
</gene>
<name>F8PH38_SERL3</name>
<keyword evidence="3" id="KW-1185">Reference proteome</keyword>
<proteinExistence type="predicted"/>